<sequence>MEDLTQNWSRLTLSDREGPGCSLTKDDGHKDFSIAAKFLTKRALNVDVIARTFTPLWSSRNGFEIKNLGEHKILFTFDNKQDVDRILMSEPWSFDKPLVVMQRYEKDTPIHELQFDKASFWVQVHGIPLRYMTMEAAEKICVVIGDASRPTDPRESDGGMFLRLKISVDLSLPLCRGCLISLENGKQIWASFKYERLSNLCYWCGRLTHDDKDCKIWLQSEGTLRLEECQFGSGLRAPAFVVSWKHVITVPGFYATRKKPDNDGTTFPAGDISGHPMVNVGLTEVTGDHNGSNEEFNANMATHRSNCNARPGINSHNSGPDSTQGKNNGLIMEENNVINKESNSVSSLGSNSMINQPSNCVTNEDLLPKSVSIQQTVESDKPLRGIDAELSKFDIQNSPAINTLGPESRAFKTSPTHTQVDEARAPQVTARVSSPSGQLHVLPSWTRRVRNEAHTASHGSETISGQKRRGSALVHQAELPSKRLQVSRCDEEVFFEMVEADHQPRQSQ</sequence>
<protein>
    <recommendedName>
        <fullName evidence="6">DUF4283 domain-containing protein</fullName>
    </recommendedName>
</protein>
<dbReference type="InterPro" id="IPR025836">
    <property type="entry name" value="Zn_knuckle_CX2CX4HX4C"/>
</dbReference>
<evidence type="ECO:0000313" key="4">
    <source>
        <dbReference type="EnsemblPlants" id="QL10p043858:mrna:CDS:2"/>
    </source>
</evidence>
<dbReference type="EnsemblPlants" id="QL10p043858:mrna">
    <property type="protein sequence ID" value="QL10p043858:mrna:CDS:2"/>
    <property type="gene ID" value="QL10p043858"/>
</dbReference>
<feature type="compositionally biased region" description="Polar residues" evidence="1">
    <location>
        <begin position="304"/>
        <end position="327"/>
    </location>
</feature>
<feature type="region of interest" description="Disordered" evidence="1">
    <location>
        <begin position="399"/>
        <end position="439"/>
    </location>
</feature>
<feature type="domain" description="Zinc knuckle CX2CX4HX4C" evidence="3">
    <location>
        <begin position="169"/>
        <end position="215"/>
    </location>
</feature>
<organism evidence="4 5">
    <name type="scientific">Quercus lobata</name>
    <name type="common">Valley oak</name>
    <dbReference type="NCBI Taxonomy" id="97700"/>
    <lineage>
        <taxon>Eukaryota</taxon>
        <taxon>Viridiplantae</taxon>
        <taxon>Streptophyta</taxon>
        <taxon>Embryophyta</taxon>
        <taxon>Tracheophyta</taxon>
        <taxon>Spermatophyta</taxon>
        <taxon>Magnoliopsida</taxon>
        <taxon>eudicotyledons</taxon>
        <taxon>Gunneridae</taxon>
        <taxon>Pentapetalae</taxon>
        <taxon>rosids</taxon>
        <taxon>fabids</taxon>
        <taxon>Fagales</taxon>
        <taxon>Fagaceae</taxon>
        <taxon>Quercus</taxon>
    </lineage>
</organism>
<dbReference type="InterPro" id="IPR040256">
    <property type="entry name" value="At4g02000-like"/>
</dbReference>
<feature type="region of interest" description="Disordered" evidence="1">
    <location>
        <begin position="452"/>
        <end position="471"/>
    </location>
</feature>
<dbReference type="InParanoid" id="A0A7N2MUF3"/>
<dbReference type="EMBL" id="LRBV02000010">
    <property type="status" value="NOT_ANNOTATED_CDS"/>
    <property type="molecule type" value="Genomic_DNA"/>
</dbReference>
<evidence type="ECO:0000259" key="2">
    <source>
        <dbReference type="Pfam" id="PF14111"/>
    </source>
</evidence>
<accession>A0A7N2MUF3</accession>
<dbReference type="InterPro" id="IPR025558">
    <property type="entry name" value="DUF4283"/>
</dbReference>
<dbReference type="Proteomes" id="UP000594261">
    <property type="component" value="Chromosome 10"/>
</dbReference>
<dbReference type="Pfam" id="PF14111">
    <property type="entry name" value="DUF4283"/>
    <property type="match status" value="1"/>
</dbReference>
<evidence type="ECO:0008006" key="6">
    <source>
        <dbReference type="Google" id="ProtNLM"/>
    </source>
</evidence>
<feature type="domain" description="DUF4283" evidence="2">
    <location>
        <begin position="33"/>
        <end position="107"/>
    </location>
</feature>
<evidence type="ECO:0000313" key="5">
    <source>
        <dbReference type="Proteomes" id="UP000594261"/>
    </source>
</evidence>
<dbReference type="PANTHER" id="PTHR31286">
    <property type="entry name" value="GLYCINE-RICH CELL WALL STRUCTURAL PROTEIN 1.8-LIKE"/>
    <property type="match status" value="1"/>
</dbReference>
<reference evidence="4" key="2">
    <citation type="submission" date="2021-01" db="UniProtKB">
        <authorList>
            <consortium name="EnsemblPlants"/>
        </authorList>
    </citation>
    <scope>IDENTIFICATION</scope>
</reference>
<name>A0A7N2MUF3_QUELO</name>
<dbReference type="Gramene" id="QL10p043858:mrna">
    <property type="protein sequence ID" value="QL10p043858:mrna:CDS:2"/>
    <property type="gene ID" value="QL10p043858"/>
</dbReference>
<dbReference type="Pfam" id="PF14392">
    <property type="entry name" value="zf-CCHC_4"/>
    <property type="match status" value="1"/>
</dbReference>
<evidence type="ECO:0000259" key="3">
    <source>
        <dbReference type="Pfam" id="PF14392"/>
    </source>
</evidence>
<keyword evidence="5" id="KW-1185">Reference proteome</keyword>
<reference evidence="4 5" key="1">
    <citation type="journal article" date="2016" name="G3 (Bethesda)">
        <title>First Draft Assembly and Annotation of the Genome of a California Endemic Oak Quercus lobata Nee (Fagaceae).</title>
        <authorList>
            <person name="Sork V.L."/>
            <person name="Fitz-Gibbon S.T."/>
            <person name="Puiu D."/>
            <person name="Crepeau M."/>
            <person name="Gugger P.F."/>
            <person name="Sherman R."/>
            <person name="Stevens K."/>
            <person name="Langley C.H."/>
            <person name="Pellegrini M."/>
            <person name="Salzberg S.L."/>
        </authorList>
    </citation>
    <scope>NUCLEOTIDE SEQUENCE [LARGE SCALE GENOMIC DNA]</scope>
    <source>
        <strain evidence="4 5">cv. SW786</strain>
    </source>
</reference>
<proteinExistence type="predicted"/>
<evidence type="ECO:0000256" key="1">
    <source>
        <dbReference type="SAM" id="MobiDB-lite"/>
    </source>
</evidence>
<dbReference type="AlphaFoldDB" id="A0A7N2MUF3"/>
<dbReference type="PANTHER" id="PTHR31286:SF167">
    <property type="entry name" value="OS09G0268800 PROTEIN"/>
    <property type="match status" value="1"/>
</dbReference>
<dbReference type="OMA" id="ANMATHR"/>
<feature type="region of interest" description="Disordered" evidence="1">
    <location>
        <begin position="304"/>
        <end position="328"/>
    </location>
</feature>